<dbReference type="InterPro" id="IPR028082">
    <property type="entry name" value="Peripla_BP_I"/>
</dbReference>
<dbReference type="Gene3D" id="3.40.50.2300">
    <property type="match status" value="1"/>
</dbReference>
<evidence type="ECO:0000313" key="1">
    <source>
        <dbReference type="EMBL" id="BBU80145.1"/>
    </source>
</evidence>
<name>A0A8S0FE44_ECOLX</name>
<evidence type="ECO:0008006" key="3">
    <source>
        <dbReference type="Google" id="ProtNLM"/>
    </source>
</evidence>
<sequence length="52" mass="5987">MLAHYGYKPEMEQERLESMLSWNIDGLILTERTHTPRTLKMIEVAGIPVSIS</sequence>
<dbReference type="EMBL" id="AP022360">
    <property type="protein sequence ID" value="BBU80145.1"/>
    <property type="molecule type" value="Genomic_DNA"/>
</dbReference>
<proteinExistence type="predicted"/>
<protein>
    <recommendedName>
        <fullName evidence="3">Gluconate utilization system Gnt-I transcriptional repressor</fullName>
    </recommendedName>
</protein>
<organism evidence="1 2">
    <name type="scientific">Escherichia coli</name>
    <dbReference type="NCBI Taxonomy" id="562"/>
    <lineage>
        <taxon>Bacteria</taxon>
        <taxon>Pseudomonadati</taxon>
        <taxon>Pseudomonadota</taxon>
        <taxon>Gammaproteobacteria</taxon>
        <taxon>Enterobacterales</taxon>
        <taxon>Enterobacteriaceae</taxon>
        <taxon>Escherichia</taxon>
    </lineage>
</organism>
<dbReference type="AlphaFoldDB" id="A0A8S0FE44"/>
<gene>
    <name evidence="1" type="ORF">EIMP300_15450</name>
</gene>
<accession>A0A8S0FE44</accession>
<evidence type="ECO:0000313" key="2">
    <source>
        <dbReference type="Proteomes" id="UP000467488"/>
    </source>
</evidence>
<reference evidence="1 2" key="1">
    <citation type="submission" date="2020-01" db="EMBL/GenBank/DDBJ databases">
        <title>Dynamics of blaIMP-6 dissemination in carbapenem resistant Enterobacteriacea isolated from regional surveillance in Osaka, Japan.</title>
        <authorList>
            <person name="Abe R."/>
            <person name="Akeda Y."/>
            <person name="Sugawara Y."/>
            <person name="Yamamoto N."/>
            <person name="Tomono K."/>
            <person name="Takeuchi D."/>
            <person name="Kawahara R."/>
            <person name="Hamada S."/>
        </authorList>
    </citation>
    <scope>NUCLEOTIDE SEQUENCE [LARGE SCALE GENOMIC DNA]</scope>
    <source>
        <strain evidence="1 2">E300</strain>
    </source>
</reference>
<dbReference type="SUPFAM" id="SSF53822">
    <property type="entry name" value="Periplasmic binding protein-like I"/>
    <property type="match status" value="1"/>
</dbReference>
<dbReference type="Proteomes" id="UP000467488">
    <property type="component" value="Chromosome"/>
</dbReference>